<reference evidence="1 2" key="1">
    <citation type="submission" date="2015-12" db="EMBL/GenBank/DDBJ databases">
        <authorList>
            <person name="Shamseldin A."/>
            <person name="Moawad H."/>
            <person name="Abd El-Rahim W.M."/>
            <person name="Sadowsky M.J."/>
        </authorList>
    </citation>
    <scope>NUCLEOTIDE SEQUENCE [LARGE SCALE GENOMIC DNA]</scope>
    <source>
        <strain evidence="1 2">SM2</strain>
    </source>
</reference>
<dbReference type="AlphaFoldDB" id="A0A127M5N7"/>
<evidence type="ECO:0000313" key="1">
    <source>
        <dbReference type="EMBL" id="AMO68550.1"/>
    </source>
</evidence>
<dbReference type="RefSeq" id="WP_008249997.1">
    <property type="nucleotide sequence ID" value="NZ_CP014544.1"/>
</dbReference>
<evidence type="ECO:0008006" key="3">
    <source>
        <dbReference type="Google" id="ProtNLM"/>
    </source>
</evidence>
<evidence type="ECO:0000313" key="2">
    <source>
        <dbReference type="Proteomes" id="UP000074119"/>
    </source>
</evidence>
<sequence length="130" mass="15245">MTKRNEYYLQLCSELHALGAKILPEHPAHSKESNTELLDKLAKLEADFAKSDDYINLGQDIITHIISHYPDITPHMHRDLLWFFGGDCLHYLGDDELERYQNIEELYYEQSAEDSNTSYRNIRAQQFGMH</sequence>
<gene>
    <name evidence="1" type="ORF">AZF00_09660</name>
</gene>
<organism evidence="1 2">
    <name type="scientific">Zhongshania aliphaticivorans</name>
    <dbReference type="NCBI Taxonomy" id="1470434"/>
    <lineage>
        <taxon>Bacteria</taxon>
        <taxon>Pseudomonadati</taxon>
        <taxon>Pseudomonadota</taxon>
        <taxon>Gammaproteobacteria</taxon>
        <taxon>Cellvibrionales</taxon>
        <taxon>Spongiibacteraceae</taxon>
        <taxon>Zhongshania</taxon>
    </lineage>
</organism>
<dbReference type="EMBL" id="CP014544">
    <property type="protein sequence ID" value="AMO68550.1"/>
    <property type="molecule type" value="Genomic_DNA"/>
</dbReference>
<accession>A0A127M5N7</accession>
<dbReference type="STRING" id="1470434.AZF00_09660"/>
<dbReference type="Proteomes" id="UP000074119">
    <property type="component" value="Chromosome"/>
</dbReference>
<protein>
    <recommendedName>
        <fullName evidence="3">Dehydrogenase</fullName>
    </recommendedName>
</protein>
<proteinExistence type="predicted"/>
<dbReference type="InterPro" id="IPR048156">
    <property type="entry name" value="PA2817-like"/>
</dbReference>
<dbReference type="NCBIfam" id="NF041512">
    <property type="entry name" value="PA2817_fam"/>
    <property type="match status" value="1"/>
</dbReference>
<dbReference type="KEGG" id="zal:AZF00_09660"/>
<name>A0A127M5N7_9GAMM</name>